<name>A0A061RTG4_9CHLO</name>
<gene>
    <name evidence="1" type="ORF">TSPGSL018_27581</name>
</gene>
<reference evidence="1" key="1">
    <citation type="submission" date="2014-05" db="EMBL/GenBank/DDBJ databases">
        <title>The transcriptome of the halophilic microalga Tetraselmis sp. GSL018 isolated from the Great Salt Lake, Utah.</title>
        <authorList>
            <person name="Jinkerson R.E."/>
            <person name="D'Adamo S."/>
            <person name="Posewitz M.C."/>
        </authorList>
    </citation>
    <scope>NUCLEOTIDE SEQUENCE</scope>
    <source>
        <strain evidence="1">GSL018</strain>
    </source>
</reference>
<sequence length="181" mass="19850">MESDGLVDAVDGLDTSSLHAHPLAGGEDNPHPLPWDYELLLLAVSREVQRDCHLPCHCRVMAVDLHHARPPGPAVRNAIGAPPVRDLDFHEGPGWRPGVVEGEVVRSTPPTNESFGHPGIEFGICSAFKADLGLCVAHCKDHARIPKPRVVFCFFQQQVLFRRTNTAMLYNGLHISSNSQL</sequence>
<dbReference type="AlphaFoldDB" id="A0A061RTG4"/>
<dbReference type="EMBL" id="GBEZ01011974">
    <property type="protein sequence ID" value="JAC73866.1"/>
    <property type="molecule type" value="Transcribed_RNA"/>
</dbReference>
<evidence type="ECO:0000313" key="1">
    <source>
        <dbReference type="EMBL" id="JAC73866.1"/>
    </source>
</evidence>
<protein>
    <submittedName>
        <fullName evidence="1">Uncharacterized protein</fullName>
    </submittedName>
</protein>
<accession>A0A061RTG4</accession>
<proteinExistence type="predicted"/>
<organism evidence="1">
    <name type="scientific">Tetraselmis sp. GSL018</name>
    <dbReference type="NCBI Taxonomy" id="582737"/>
    <lineage>
        <taxon>Eukaryota</taxon>
        <taxon>Viridiplantae</taxon>
        <taxon>Chlorophyta</taxon>
        <taxon>core chlorophytes</taxon>
        <taxon>Chlorodendrophyceae</taxon>
        <taxon>Chlorodendrales</taxon>
        <taxon>Chlorodendraceae</taxon>
        <taxon>Tetraselmis</taxon>
    </lineage>
</organism>